<evidence type="ECO:0000313" key="1">
    <source>
        <dbReference type="EMBL" id="KAJ7550554.1"/>
    </source>
</evidence>
<keyword evidence="2" id="KW-1185">Reference proteome</keyword>
<dbReference type="Proteomes" id="UP001162992">
    <property type="component" value="Chromosome 7"/>
</dbReference>
<sequence>MLDKIFYYFVLSSDLLFLFSLSLSLSLFTFFIFFSCFSRTEDLFGLIHVMYSSDPTPSHSPNASCSPPPLATAAAANGSSNMMMMMHDDLGRLLKGTDNEASGKLQYDRKDSIWSDIATACLLEAFEEKWIALRRGNLRCSNWEEVAGEVNLRCGVSRTGEQCRHKMEKLRRKYREEKSLRDRLCFGPSKWIWYDKFEGMLGDSKPKECELLACNEIARKTAAADALDRFATWNGVEGMPLGLRPQYNMDTEVRGNVNAADPPPAAKNERDDASFTSPSQRAPRGIGTENHGVATTKVNLAAKAMAKRRKGNSFLPALKSFMDGILRIEQHKMELQKDNERLRCEMELKRTELLVGLELKRTQMQLQMVKAVTRAKVKKAKSNVSASTTRGHF</sequence>
<reference evidence="2" key="1">
    <citation type="journal article" date="2024" name="Proc. Natl. Acad. Sci. U.S.A.">
        <title>Extraordinary preservation of gene collinearity over three hundred million years revealed in homosporous lycophytes.</title>
        <authorList>
            <person name="Li C."/>
            <person name="Wickell D."/>
            <person name="Kuo L.Y."/>
            <person name="Chen X."/>
            <person name="Nie B."/>
            <person name="Liao X."/>
            <person name="Peng D."/>
            <person name="Ji J."/>
            <person name="Jenkins J."/>
            <person name="Williams M."/>
            <person name="Shu S."/>
            <person name="Plott C."/>
            <person name="Barry K."/>
            <person name="Rajasekar S."/>
            <person name="Grimwood J."/>
            <person name="Han X."/>
            <person name="Sun S."/>
            <person name="Hou Z."/>
            <person name="He W."/>
            <person name="Dai G."/>
            <person name="Sun C."/>
            <person name="Schmutz J."/>
            <person name="Leebens-Mack J.H."/>
            <person name="Li F.W."/>
            <person name="Wang L."/>
        </authorList>
    </citation>
    <scope>NUCLEOTIDE SEQUENCE [LARGE SCALE GENOMIC DNA]</scope>
    <source>
        <strain evidence="2">cv. PW_Plant_1</strain>
    </source>
</reference>
<evidence type="ECO:0000313" key="2">
    <source>
        <dbReference type="Proteomes" id="UP001162992"/>
    </source>
</evidence>
<comment type="caution">
    <text evidence="1">The sequence shown here is derived from an EMBL/GenBank/DDBJ whole genome shotgun (WGS) entry which is preliminary data.</text>
</comment>
<proteinExistence type="predicted"/>
<organism evidence="1 2">
    <name type="scientific">Diphasiastrum complanatum</name>
    <name type="common">Issler's clubmoss</name>
    <name type="synonym">Lycopodium complanatum</name>
    <dbReference type="NCBI Taxonomy" id="34168"/>
    <lineage>
        <taxon>Eukaryota</taxon>
        <taxon>Viridiplantae</taxon>
        <taxon>Streptophyta</taxon>
        <taxon>Embryophyta</taxon>
        <taxon>Tracheophyta</taxon>
        <taxon>Lycopodiopsida</taxon>
        <taxon>Lycopodiales</taxon>
        <taxon>Lycopodiaceae</taxon>
        <taxon>Lycopodioideae</taxon>
        <taxon>Diphasiastrum</taxon>
    </lineage>
</organism>
<protein>
    <submittedName>
        <fullName evidence="1">Uncharacterized protein</fullName>
    </submittedName>
</protein>
<dbReference type="EMBL" id="CM055098">
    <property type="protein sequence ID" value="KAJ7550554.1"/>
    <property type="molecule type" value="Genomic_DNA"/>
</dbReference>
<accession>A0ACC2D8R8</accession>
<gene>
    <name evidence="1" type="ORF">O6H91_07G105800</name>
</gene>
<name>A0ACC2D8R8_DIPCM</name>